<dbReference type="InterPro" id="IPR026992">
    <property type="entry name" value="DIOX_N"/>
</dbReference>
<feature type="region of interest" description="Disordered" evidence="4">
    <location>
        <begin position="186"/>
        <end position="212"/>
    </location>
</feature>
<keyword evidence="7" id="KW-1185">Reference proteome</keyword>
<dbReference type="Pfam" id="PF03171">
    <property type="entry name" value="2OG-FeII_Oxy"/>
    <property type="match status" value="1"/>
</dbReference>
<evidence type="ECO:0000256" key="4">
    <source>
        <dbReference type="SAM" id="MobiDB-lite"/>
    </source>
</evidence>
<accession>A0ABR8WZ06</accession>
<protein>
    <submittedName>
        <fullName evidence="6">Isopenicillin N synthase family oxygenase</fullName>
    </submittedName>
</protein>
<dbReference type="EMBL" id="JACSPY010000023">
    <property type="protein sequence ID" value="MBD8021911.1"/>
    <property type="molecule type" value="Genomic_DNA"/>
</dbReference>
<keyword evidence="3" id="KW-0560">Oxidoreductase</keyword>
<comment type="pathway">
    <text evidence="1">Antibiotic biosynthesis.</text>
</comment>
<dbReference type="Pfam" id="PF14226">
    <property type="entry name" value="DIOX_N"/>
    <property type="match status" value="1"/>
</dbReference>
<keyword evidence="3" id="KW-0479">Metal-binding</keyword>
<evidence type="ECO:0000256" key="2">
    <source>
        <dbReference type="ARBA" id="ARBA00023194"/>
    </source>
</evidence>
<dbReference type="SUPFAM" id="SSF51197">
    <property type="entry name" value="Clavaminate synthase-like"/>
    <property type="match status" value="1"/>
</dbReference>
<dbReference type="PROSITE" id="PS51471">
    <property type="entry name" value="FE2OG_OXY"/>
    <property type="match status" value="1"/>
</dbReference>
<dbReference type="Gene3D" id="2.60.120.330">
    <property type="entry name" value="B-lactam Antibiotic, Isopenicillin N Synthase, Chain"/>
    <property type="match status" value="1"/>
</dbReference>
<name>A0ABR8WZ06_9MICO</name>
<dbReference type="InterPro" id="IPR044861">
    <property type="entry name" value="IPNS-like_FE2OG_OXY"/>
</dbReference>
<evidence type="ECO:0000256" key="3">
    <source>
        <dbReference type="RuleBase" id="RU003682"/>
    </source>
</evidence>
<keyword evidence="2" id="KW-0045">Antibiotic biosynthesis</keyword>
<dbReference type="InterPro" id="IPR050231">
    <property type="entry name" value="Iron_ascorbate_oxido_reductase"/>
</dbReference>
<evidence type="ECO:0000259" key="5">
    <source>
        <dbReference type="PROSITE" id="PS51471"/>
    </source>
</evidence>
<comment type="similarity">
    <text evidence="3">Belongs to the iron/ascorbate-dependent oxidoreductase family.</text>
</comment>
<evidence type="ECO:0000313" key="7">
    <source>
        <dbReference type="Proteomes" id="UP000651517"/>
    </source>
</evidence>
<evidence type="ECO:0000313" key="6">
    <source>
        <dbReference type="EMBL" id="MBD8021911.1"/>
    </source>
</evidence>
<feature type="compositionally biased region" description="Polar residues" evidence="4">
    <location>
        <begin position="189"/>
        <end position="209"/>
    </location>
</feature>
<proteinExistence type="inferred from homology"/>
<gene>
    <name evidence="6" type="ORF">H9634_14095</name>
</gene>
<dbReference type="InterPro" id="IPR027443">
    <property type="entry name" value="IPNS-like_sf"/>
</dbReference>
<dbReference type="RefSeq" id="WP_191727433.1">
    <property type="nucleotide sequence ID" value="NZ_JACSPY010000023.1"/>
</dbReference>
<dbReference type="InterPro" id="IPR005123">
    <property type="entry name" value="Oxoglu/Fe-dep_dioxygenase_dom"/>
</dbReference>
<dbReference type="PANTHER" id="PTHR47990">
    <property type="entry name" value="2-OXOGLUTARATE (2OG) AND FE(II)-DEPENDENT OXYGENASE SUPERFAMILY PROTEIN-RELATED"/>
    <property type="match status" value="1"/>
</dbReference>
<evidence type="ECO:0000256" key="1">
    <source>
        <dbReference type="ARBA" id="ARBA00004792"/>
    </source>
</evidence>
<comment type="caution">
    <text evidence="6">The sequence shown here is derived from an EMBL/GenBank/DDBJ whole genome shotgun (WGS) entry which is preliminary data.</text>
</comment>
<feature type="domain" description="Fe2OG dioxygenase" evidence="5">
    <location>
        <begin position="171"/>
        <end position="299"/>
    </location>
</feature>
<sequence length="364" mass="39494">MPLTRLPILDLSRADDPQLAADFRRQLREVTHSIGFFYLTGHGIPAADFTALLETAERFFALPEADKLAIENTRSPHFRGYTRTGGERTQGLVDWREQIDIGPHRAPVTELQHAYDRLTGPNLYPDALPELRAVTDAWHAQLSAVAARLLSEWALSLGQPADFFAPAFAEDPESFIKIIRYPAAEPATPSDTATASGTATPSDSATASGTAAEHITQGVGAHRDGGMLTLLYPQPGTTGLQVLHEDRWIDVEPIENTFVVNIGKLLEVATAGYLRATVHRVLPTAPGAERISVPFFYNPALRASLPEVPLPDELAPWARGVSADERDTLHAVYGENALASRLRSHPDVAALHHPDLLTAPAGVL</sequence>
<dbReference type="Proteomes" id="UP000651517">
    <property type="component" value="Unassembled WGS sequence"/>
</dbReference>
<organism evidence="6 7">
    <name type="scientific">Brevibacterium gallinarum</name>
    <dbReference type="NCBI Taxonomy" id="2762220"/>
    <lineage>
        <taxon>Bacteria</taxon>
        <taxon>Bacillati</taxon>
        <taxon>Actinomycetota</taxon>
        <taxon>Actinomycetes</taxon>
        <taxon>Micrococcales</taxon>
        <taxon>Brevibacteriaceae</taxon>
        <taxon>Brevibacterium</taxon>
    </lineage>
</organism>
<reference evidence="6 7" key="1">
    <citation type="submission" date="2020-08" db="EMBL/GenBank/DDBJ databases">
        <title>A Genomic Blueprint of the Chicken Gut Microbiome.</title>
        <authorList>
            <person name="Gilroy R."/>
            <person name="Ravi A."/>
            <person name="Getino M."/>
            <person name="Pursley I."/>
            <person name="Horton D.L."/>
            <person name="Alikhan N.-F."/>
            <person name="Baker D."/>
            <person name="Gharbi K."/>
            <person name="Hall N."/>
            <person name="Watson M."/>
            <person name="Adriaenssens E.M."/>
            <person name="Foster-Nyarko E."/>
            <person name="Jarju S."/>
            <person name="Secka A."/>
            <person name="Antonio M."/>
            <person name="Oren A."/>
            <person name="Chaudhuri R."/>
            <person name="La Ragione R.M."/>
            <person name="Hildebrand F."/>
            <person name="Pallen M.J."/>
        </authorList>
    </citation>
    <scope>NUCLEOTIDE SEQUENCE [LARGE SCALE GENOMIC DNA]</scope>
    <source>
        <strain evidence="6 7">Re57</strain>
    </source>
</reference>
<keyword evidence="3" id="KW-0408">Iron</keyword>